<reference evidence="1 2" key="1">
    <citation type="submission" date="2018-02" db="EMBL/GenBank/DDBJ databases">
        <title>The genomes of Aspergillus section Nigri reveals drivers in fungal speciation.</title>
        <authorList>
            <consortium name="DOE Joint Genome Institute"/>
            <person name="Vesth T.C."/>
            <person name="Nybo J."/>
            <person name="Theobald S."/>
            <person name="Brandl J."/>
            <person name="Frisvad J.C."/>
            <person name="Nielsen K.F."/>
            <person name="Lyhne E.K."/>
            <person name="Kogle M.E."/>
            <person name="Kuo A."/>
            <person name="Riley R."/>
            <person name="Clum A."/>
            <person name="Nolan M."/>
            <person name="Lipzen A."/>
            <person name="Salamov A."/>
            <person name="Henrissat B."/>
            <person name="Wiebenga A."/>
            <person name="De vries R.P."/>
            <person name="Grigoriev I.V."/>
            <person name="Mortensen U.H."/>
            <person name="Andersen M.R."/>
            <person name="Baker S.E."/>
        </authorList>
    </citation>
    <scope>NUCLEOTIDE SEQUENCE [LARGE SCALE GENOMIC DNA]</scope>
    <source>
        <strain evidence="1 2">CBS 707.79</strain>
    </source>
</reference>
<gene>
    <name evidence="1" type="ORF">BO71DRAFT_482711</name>
</gene>
<accession>A0A319DE36</accession>
<dbReference type="AlphaFoldDB" id="A0A319DE36"/>
<dbReference type="EMBL" id="KZ825849">
    <property type="protein sequence ID" value="PYH95670.1"/>
    <property type="molecule type" value="Genomic_DNA"/>
</dbReference>
<sequence>MPVWTEGHELAMKTMVAANEYSAVRAGFDHKYPTAYENLRAKDLHHEAATGYTKAAKTYRKQRTTLEKKMDSYPSRS</sequence>
<evidence type="ECO:0000313" key="1">
    <source>
        <dbReference type="EMBL" id="PYH95670.1"/>
    </source>
</evidence>
<evidence type="ECO:0000313" key="2">
    <source>
        <dbReference type="Proteomes" id="UP000247810"/>
    </source>
</evidence>
<dbReference type="VEuPathDB" id="FungiDB:BO71DRAFT_482711"/>
<organism evidence="1 2">
    <name type="scientific">Aspergillus ellipticus CBS 707.79</name>
    <dbReference type="NCBI Taxonomy" id="1448320"/>
    <lineage>
        <taxon>Eukaryota</taxon>
        <taxon>Fungi</taxon>
        <taxon>Dikarya</taxon>
        <taxon>Ascomycota</taxon>
        <taxon>Pezizomycotina</taxon>
        <taxon>Eurotiomycetes</taxon>
        <taxon>Eurotiomycetidae</taxon>
        <taxon>Eurotiales</taxon>
        <taxon>Aspergillaceae</taxon>
        <taxon>Aspergillus</taxon>
        <taxon>Aspergillus subgen. Circumdati</taxon>
    </lineage>
</organism>
<dbReference type="OrthoDB" id="4498107at2759"/>
<keyword evidence="2" id="KW-1185">Reference proteome</keyword>
<protein>
    <submittedName>
        <fullName evidence="1">Uncharacterized protein</fullName>
    </submittedName>
</protein>
<proteinExistence type="predicted"/>
<dbReference type="Proteomes" id="UP000247810">
    <property type="component" value="Unassembled WGS sequence"/>
</dbReference>
<name>A0A319DE36_9EURO</name>